<name>A0AAD6YVN7_9AGAR</name>
<gene>
    <name evidence="1" type="ORF">GGX14DRAFT_583302</name>
</gene>
<organism evidence="1 2">
    <name type="scientific">Mycena pura</name>
    <dbReference type="NCBI Taxonomy" id="153505"/>
    <lineage>
        <taxon>Eukaryota</taxon>
        <taxon>Fungi</taxon>
        <taxon>Dikarya</taxon>
        <taxon>Basidiomycota</taxon>
        <taxon>Agaricomycotina</taxon>
        <taxon>Agaricomycetes</taxon>
        <taxon>Agaricomycetidae</taxon>
        <taxon>Agaricales</taxon>
        <taxon>Marasmiineae</taxon>
        <taxon>Mycenaceae</taxon>
        <taxon>Mycena</taxon>
    </lineage>
</organism>
<dbReference type="SUPFAM" id="SSF52047">
    <property type="entry name" value="RNI-like"/>
    <property type="match status" value="1"/>
</dbReference>
<sequence length="574" mass="64853">MWREARVDQMFPRYVIHAWTNPNYNMVLHLLKRLLSVVPTAFRFFKEWIRPAPVSSPHPSPTLDTLPADVLDLVFADLYDIPNERRRYDYEVCKGQFLLPLSESCWYLRRHTLPWIFREVYNAGRSDGAVWPESLWPFFRTVHIRDNSIWITERIPLLPAMYDALPTMRSLTNVTLRLEQSVPAELLHALSLAPRLTCLDIHDARFDGTAEYSTLPFATLDSLSISIAGFRGALRDRDIDHTRETRNVVAFLKNVSHSLPALRISGDLLSPDFLSLWWLELRSFTVTEHTPTPFIPAPDLVSRMPALRELSVLYSADLSRDRDAGDIYPPFRLGSAGGQLLTSCCQYLASVTLSNLEPGDPIFAQLPIGIRSLHLLATVDGYLPVSGAPLRFWEAPLTNTTALTVLENISHLADLTRLSLTLNTSATPGLIHRVASVFPRLQFLELGNSSYLHDKSHLPQVHDPAVLEALQRFQHLAQLRICFHFGDRMNNAHVRQRRAARWLLAGLPRLLTVSFSWEQNWWTYGFNRLVWRAFAKKGTGGASTGGATTGVSVATTAAPKLTSYRKPSNIDGFA</sequence>
<comment type="caution">
    <text evidence="1">The sequence shown here is derived from an EMBL/GenBank/DDBJ whole genome shotgun (WGS) entry which is preliminary data.</text>
</comment>
<dbReference type="Proteomes" id="UP001219525">
    <property type="component" value="Unassembled WGS sequence"/>
</dbReference>
<dbReference type="EMBL" id="JARJCW010000001">
    <property type="protein sequence ID" value="KAJ7230453.1"/>
    <property type="molecule type" value="Genomic_DNA"/>
</dbReference>
<protein>
    <submittedName>
        <fullName evidence="1">Uncharacterized protein</fullName>
    </submittedName>
</protein>
<proteinExistence type="predicted"/>
<dbReference type="AlphaFoldDB" id="A0AAD6YVN7"/>
<dbReference type="Gene3D" id="3.80.10.10">
    <property type="entry name" value="Ribonuclease Inhibitor"/>
    <property type="match status" value="1"/>
</dbReference>
<accession>A0AAD6YVN7</accession>
<evidence type="ECO:0000313" key="1">
    <source>
        <dbReference type="EMBL" id="KAJ7230453.1"/>
    </source>
</evidence>
<dbReference type="InterPro" id="IPR032675">
    <property type="entry name" value="LRR_dom_sf"/>
</dbReference>
<keyword evidence="2" id="KW-1185">Reference proteome</keyword>
<evidence type="ECO:0000313" key="2">
    <source>
        <dbReference type="Proteomes" id="UP001219525"/>
    </source>
</evidence>
<reference evidence="1" key="1">
    <citation type="submission" date="2023-03" db="EMBL/GenBank/DDBJ databases">
        <title>Massive genome expansion in bonnet fungi (Mycena s.s.) driven by repeated elements and novel gene families across ecological guilds.</title>
        <authorList>
            <consortium name="Lawrence Berkeley National Laboratory"/>
            <person name="Harder C.B."/>
            <person name="Miyauchi S."/>
            <person name="Viragh M."/>
            <person name="Kuo A."/>
            <person name="Thoen E."/>
            <person name="Andreopoulos B."/>
            <person name="Lu D."/>
            <person name="Skrede I."/>
            <person name="Drula E."/>
            <person name="Henrissat B."/>
            <person name="Morin E."/>
            <person name="Kohler A."/>
            <person name="Barry K."/>
            <person name="LaButti K."/>
            <person name="Morin E."/>
            <person name="Salamov A."/>
            <person name="Lipzen A."/>
            <person name="Mereny Z."/>
            <person name="Hegedus B."/>
            <person name="Baldrian P."/>
            <person name="Stursova M."/>
            <person name="Weitz H."/>
            <person name="Taylor A."/>
            <person name="Grigoriev I.V."/>
            <person name="Nagy L.G."/>
            <person name="Martin F."/>
            <person name="Kauserud H."/>
        </authorList>
    </citation>
    <scope>NUCLEOTIDE SEQUENCE</scope>
    <source>
        <strain evidence="1">9144</strain>
    </source>
</reference>